<organism evidence="2 3">
    <name type="scientific">Lactuca saligna</name>
    <name type="common">Willowleaf lettuce</name>
    <dbReference type="NCBI Taxonomy" id="75948"/>
    <lineage>
        <taxon>Eukaryota</taxon>
        <taxon>Viridiplantae</taxon>
        <taxon>Streptophyta</taxon>
        <taxon>Embryophyta</taxon>
        <taxon>Tracheophyta</taxon>
        <taxon>Spermatophyta</taxon>
        <taxon>Magnoliopsida</taxon>
        <taxon>eudicotyledons</taxon>
        <taxon>Gunneridae</taxon>
        <taxon>Pentapetalae</taxon>
        <taxon>asterids</taxon>
        <taxon>campanulids</taxon>
        <taxon>Asterales</taxon>
        <taxon>Asteraceae</taxon>
        <taxon>Cichorioideae</taxon>
        <taxon>Cichorieae</taxon>
        <taxon>Lactucinae</taxon>
        <taxon>Lactuca</taxon>
    </lineage>
</organism>
<sequence>MVDVDVMNDGYGLDITDMDYIIKQVTQLRKSGYTDVDIMRCLEITKAHLQEFGTVVANVEGGLEGDGQGDGEEEDREGERGEVEDVQGNEEGGEGVEVEVEDVEGNEEGVPMNDPVQQGHFGNNMQQRIRRPSERIILQKLKKKVVDPLGIGMCQDKAFIIDQG</sequence>
<accession>A0AA35ZQV0</accession>
<name>A0AA35ZQV0_LACSI</name>
<dbReference type="EMBL" id="OX465084">
    <property type="protein sequence ID" value="CAI9296062.1"/>
    <property type="molecule type" value="Genomic_DNA"/>
</dbReference>
<feature type="compositionally biased region" description="Acidic residues" evidence="1">
    <location>
        <begin position="67"/>
        <end position="76"/>
    </location>
</feature>
<feature type="region of interest" description="Disordered" evidence="1">
    <location>
        <begin position="60"/>
        <end position="97"/>
    </location>
</feature>
<evidence type="ECO:0000313" key="2">
    <source>
        <dbReference type="EMBL" id="CAI9296062.1"/>
    </source>
</evidence>
<reference evidence="2" key="1">
    <citation type="submission" date="2023-04" db="EMBL/GenBank/DDBJ databases">
        <authorList>
            <person name="Vijverberg K."/>
            <person name="Xiong W."/>
            <person name="Schranz E."/>
        </authorList>
    </citation>
    <scope>NUCLEOTIDE SEQUENCE</scope>
</reference>
<gene>
    <name evidence="2" type="ORF">LSALG_LOCUS34963</name>
</gene>
<proteinExistence type="predicted"/>
<dbReference type="Proteomes" id="UP001177003">
    <property type="component" value="Chromosome 8"/>
</dbReference>
<feature type="compositionally biased region" description="Acidic residues" evidence="1">
    <location>
        <begin position="84"/>
        <end position="97"/>
    </location>
</feature>
<keyword evidence="3" id="KW-1185">Reference proteome</keyword>
<evidence type="ECO:0000256" key="1">
    <source>
        <dbReference type="SAM" id="MobiDB-lite"/>
    </source>
</evidence>
<dbReference type="AlphaFoldDB" id="A0AA35ZQV0"/>
<evidence type="ECO:0000313" key="3">
    <source>
        <dbReference type="Proteomes" id="UP001177003"/>
    </source>
</evidence>
<protein>
    <submittedName>
        <fullName evidence="2">Uncharacterized protein</fullName>
    </submittedName>
</protein>